<dbReference type="InterPro" id="IPR036869">
    <property type="entry name" value="J_dom_sf"/>
</dbReference>
<dbReference type="PRINTS" id="PR00625">
    <property type="entry name" value="JDOMAIN"/>
</dbReference>
<dbReference type="Gene3D" id="1.10.287.110">
    <property type="entry name" value="DnaJ domain"/>
    <property type="match status" value="1"/>
</dbReference>
<dbReference type="InterPro" id="IPR050817">
    <property type="entry name" value="DjlA_DnaK_co-chaperone"/>
</dbReference>
<evidence type="ECO:0000313" key="3">
    <source>
        <dbReference type="EMBL" id="CAF2089250.1"/>
    </source>
</evidence>
<dbReference type="InterPro" id="IPR001623">
    <property type="entry name" value="DnaJ_domain"/>
</dbReference>
<dbReference type="PROSITE" id="PS50076">
    <property type="entry name" value="DNAJ_2"/>
    <property type="match status" value="1"/>
</dbReference>
<comment type="caution">
    <text evidence="3">The sequence shown here is derived from an EMBL/GenBank/DDBJ whole genome shotgun (WGS) entry which is preliminary data.</text>
</comment>
<evidence type="ECO:0000313" key="5">
    <source>
        <dbReference type="EMBL" id="CAF4194088.1"/>
    </source>
</evidence>
<dbReference type="Proteomes" id="UP000663824">
    <property type="component" value="Unassembled WGS sequence"/>
</dbReference>
<reference evidence="3" key="1">
    <citation type="submission" date="2021-02" db="EMBL/GenBank/DDBJ databases">
        <authorList>
            <person name="Nowell W R."/>
        </authorList>
    </citation>
    <scope>NUCLEOTIDE SEQUENCE</scope>
</reference>
<dbReference type="Pfam" id="PF00226">
    <property type="entry name" value="DnaJ"/>
    <property type="match status" value="1"/>
</dbReference>
<feature type="domain" description="J" evidence="1">
    <location>
        <begin position="6"/>
        <end position="67"/>
    </location>
</feature>
<proteinExistence type="predicted"/>
<name>A0A816SZZ9_9BILA</name>
<accession>A0A816SZZ9</accession>
<sequence>MAFDTILYDLLEVEPNATQKDISKAVKRKSWEHHPDRGGNHEMMQKINAARQILTDPDKRQLYDRIGWEKMQSHIDDSAFPIPRFAENRKLLDKASDQFLDEYACLFSIFDIFKQKNESYIKHSLKVSAQVDESHNRI</sequence>
<dbReference type="EMBL" id="CAJNRE010010268">
    <property type="protein sequence ID" value="CAF2089250.1"/>
    <property type="molecule type" value="Genomic_DNA"/>
</dbReference>
<gene>
    <name evidence="5" type="ORF">GIL414_LOCUS21340</name>
    <name evidence="2" type="ORF">KQP761_LOCUS14547</name>
    <name evidence="3" type="ORF">MBJ925_LOCUS20047</name>
    <name evidence="4" type="ORF">SMN809_LOCUS15071</name>
</gene>
<dbReference type="PANTHER" id="PTHR24074">
    <property type="entry name" value="CO-CHAPERONE PROTEIN DJLA"/>
    <property type="match status" value="1"/>
</dbReference>
<organism evidence="3 6">
    <name type="scientific">Rotaria magnacalcarata</name>
    <dbReference type="NCBI Taxonomy" id="392030"/>
    <lineage>
        <taxon>Eukaryota</taxon>
        <taxon>Metazoa</taxon>
        <taxon>Spiralia</taxon>
        <taxon>Gnathifera</taxon>
        <taxon>Rotifera</taxon>
        <taxon>Eurotatoria</taxon>
        <taxon>Bdelloidea</taxon>
        <taxon>Philodinida</taxon>
        <taxon>Philodinidae</taxon>
        <taxon>Rotaria</taxon>
    </lineage>
</organism>
<dbReference type="EMBL" id="CAJOBJ010017678">
    <property type="protein sequence ID" value="CAF4194088.1"/>
    <property type="molecule type" value="Genomic_DNA"/>
</dbReference>
<dbReference type="SUPFAM" id="SSF46565">
    <property type="entry name" value="Chaperone J-domain"/>
    <property type="match status" value="1"/>
</dbReference>
<dbReference type="Proteomes" id="UP000676336">
    <property type="component" value="Unassembled WGS sequence"/>
</dbReference>
<evidence type="ECO:0000313" key="2">
    <source>
        <dbReference type="EMBL" id="CAF1499413.1"/>
    </source>
</evidence>
<dbReference type="EMBL" id="CAJNOW010006880">
    <property type="protein sequence ID" value="CAF1499413.1"/>
    <property type="molecule type" value="Genomic_DNA"/>
</dbReference>
<evidence type="ECO:0000259" key="1">
    <source>
        <dbReference type="PROSITE" id="PS50076"/>
    </source>
</evidence>
<dbReference type="EMBL" id="CAJOBI010006380">
    <property type="protein sequence ID" value="CAF4058910.1"/>
    <property type="molecule type" value="Genomic_DNA"/>
</dbReference>
<dbReference type="Proteomes" id="UP000663834">
    <property type="component" value="Unassembled WGS sequence"/>
</dbReference>
<dbReference type="CDD" id="cd06257">
    <property type="entry name" value="DnaJ"/>
    <property type="match status" value="1"/>
</dbReference>
<evidence type="ECO:0000313" key="4">
    <source>
        <dbReference type="EMBL" id="CAF4058910.1"/>
    </source>
</evidence>
<dbReference type="AlphaFoldDB" id="A0A816SZZ9"/>
<evidence type="ECO:0000313" key="6">
    <source>
        <dbReference type="Proteomes" id="UP000663824"/>
    </source>
</evidence>
<dbReference type="Proteomes" id="UP000681720">
    <property type="component" value="Unassembled WGS sequence"/>
</dbReference>
<dbReference type="OrthoDB" id="10250354at2759"/>
<protein>
    <recommendedName>
        <fullName evidence="1">J domain-containing protein</fullName>
    </recommendedName>
</protein>
<dbReference type="SMART" id="SM00271">
    <property type="entry name" value="DnaJ"/>
    <property type="match status" value="1"/>
</dbReference>